<dbReference type="EMBL" id="BK016224">
    <property type="protein sequence ID" value="DAG03164.1"/>
    <property type="molecule type" value="Genomic_DNA"/>
</dbReference>
<evidence type="ECO:0000313" key="1">
    <source>
        <dbReference type="EMBL" id="DAG03164.1"/>
    </source>
</evidence>
<accession>A0A8S5V8W5</accession>
<proteinExistence type="predicted"/>
<name>A0A8S5V8W5_9CAUD</name>
<sequence>MTRDNNTLIYEAVGITYTPAEIHALAATLATPEQITARAAAMAEATGTGTAADYIDTAEQATIADSLHTYNTWKAQGLQVKRGQKATISAMLWRWTDKPPKAQRSDNGDDAPDPHYYMKRCYLFTAAQVERPAPVHVKTPDEIAARNAELAAARKARRAAQQVAATTAPAAPTIPAPAPTPEPSKPAAVVAVVEHHTLHDDAPTPEPVQLDFATLAAQVLA</sequence>
<reference evidence="1" key="1">
    <citation type="journal article" date="2021" name="Proc. Natl. Acad. Sci. U.S.A.">
        <title>A Catalog of Tens of Thousands of Viruses from Human Metagenomes Reveals Hidden Associations with Chronic Diseases.</title>
        <authorList>
            <person name="Tisza M.J."/>
            <person name="Buck C.B."/>
        </authorList>
    </citation>
    <scope>NUCLEOTIDE SEQUENCE</scope>
    <source>
        <strain evidence="1">CtCpR1</strain>
    </source>
</reference>
<protein>
    <submittedName>
        <fullName evidence="1">Uncharacterized protein</fullName>
    </submittedName>
</protein>
<organism evidence="1">
    <name type="scientific">Caudovirales sp. ctCpR1</name>
    <dbReference type="NCBI Taxonomy" id="2825760"/>
    <lineage>
        <taxon>Viruses</taxon>
        <taxon>Duplodnaviria</taxon>
        <taxon>Heunggongvirae</taxon>
        <taxon>Uroviricota</taxon>
        <taxon>Caudoviricetes</taxon>
    </lineage>
</organism>